<keyword evidence="1" id="KW-0472">Membrane</keyword>
<comment type="caution">
    <text evidence="2">The sequence shown here is derived from an EMBL/GenBank/DDBJ whole genome shotgun (WGS) entry which is preliminary data.</text>
</comment>
<protein>
    <submittedName>
        <fullName evidence="2">Uncharacterized protein</fullName>
    </submittedName>
</protein>
<sequence length="83" mass="9646">MGLFVWTAFHLGHFKKLKISTTSKHQKINLNLTSWSQFHQILILVFLLISWVFIGDWASIRINSKDIRKVDLLAYSSVEGRSD</sequence>
<name>A0A8S9ZW72_9BILA</name>
<dbReference type="EMBL" id="JABEBT010000022">
    <property type="protein sequence ID" value="KAF7637211.1"/>
    <property type="molecule type" value="Genomic_DNA"/>
</dbReference>
<feature type="transmembrane region" description="Helical" evidence="1">
    <location>
        <begin position="38"/>
        <end position="59"/>
    </location>
</feature>
<gene>
    <name evidence="2" type="ORF">Mgra_00003387</name>
</gene>
<keyword evidence="1" id="KW-1133">Transmembrane helix</keyword>
<dbReference type="AlphaFoldDB" id="A0A8S9ZW72"/>
<proteinExistence type="predicted"/>
<keyword evidence="3" id="KW-1185">Reference proteome</keyword>
<organism evidence="2 3">
    <name type="scientific">Meloidogyne graminicola</name>
    <dbReference type="NCBI Taxonomy" id="189291"/>
    <lineage>
        <taxon>Eukaryota</taxon>
        <taxon>Metazoa</taxon>
        <taxon>Ecdysozoa</taxon>
        <taxon>Nematoda</taxon>
        <taxon>Chromadorea</taxon>
        <taxon>Rhabditida</taxon>
        <taxon>Tylenchina</taxon>
        <taxon>Tylenchomorpha</taxon>
        <taxon>Tylenchoidea</taxon>
        <taxon>Meloidogynidae</taxon>
        <taxon>Meloidogyninae</taxon>
        <taxon>Meloidogyne</taxon>
    </lineage>
</organism>
<accession>A0A8S9ZW72</accession>
<evidence type="ECO:0000256" key="1">
    <source>
        <dbReference type="SAM" id="Phobius"/>
    </source>
</evidence>
<evidence type="ECO:0000313" key="3">
    <source>
        <dbReference type="Proteomes" id="UP000605970"/>
    </source>
</evidence>
<dbReference type="Proteomes" id="UP000605970">
    <property type="component" value="Unassembled WGS sequence"/>
</dbReference>
<reference evidence="2" key="1">
    <citation type="journal article" date="2020" name="Ecol. Evol.">
        <title>Genome structure and content of the rice root-knot nematode (Meloidogyne graminicola).</title>
        <authorList>
            <person name="Phan N.T."/>
            <person name="Danchin E.G.J."/>
            <person name="Klopp C."/>
            <person name="Perfus-Barbeoch L."/>
            <person name="Kozlowski D.K."/>
            <person name="Koutsovoulos G.D."/>
            <person name="Lopez-Roques C."/>
            <person name="Bouchez O."/>
            <person name="Zahm M."/>
            <person name="Besnard G."/>
            <person name="Bellafiore S."/>
        </authorList>
    </citation>
    <scope>NUCLEOTIDE SEQUENCE</scope>
    <source>
        <strain evidence="2">VN-18</strain>
    </source>
</reference>
<evidence type="ECO:0000313" key="2">
    <source>
        <dbReference type="EMBL" id="KAF7637211.1"/>
    </source>
</evidence>
<keyword evidence="1" id="KW-0812">Transmembrane</keyword>